<feature type="transmembrane region" description="Helical" evidence="5">
    <location>
        <begin position="20"/>
        <end position="36"/>
    </location>
</feature>
<feature type="transmembrane region" description="Helical" evidence="5">
    <location>
        <begin position="42"/>
        <end position="63"/>
    </location>
</feature>
<feature type="domain" description="Ferric oxidoreductase" evidence="6">
    <location>
        <begin position="50"/>
        <end position="176"/>
    </location>
</feature>
<dbReference type="EMBL" id="FXTH01000001">
    <property type="protein sequence ID" value="SMO38944.1"/>
    <property type="molecule type" value="Genomic_DNA"/>
</dbReference>
<reference evidence="7 8" key="1">
    <citation type="submission" date="2017-05" db="EMBL/GenBank/DDBJ databases">
        <authorList>
            <person name="Varghese N."/>
            <person name="Submissions S."/>
        </authorList>
    </citation>
    <scope>NUCLEOTIDE SEQUENCE [LARGE SCALE GENOMIC DNA]</scope>
    <source>
        <strain evidence="7 8">DSM 21194</strain>
    </source>
</reference>
<evidence type="ECO:0000256" key="5">
    <source>
        <dbReference type="SAM" id="Phobius"/>
    </source>
</evidence>
<keyword evidence="8" id="KW-1185">Reference proteome</keyword>
<evidence type="ECO:0000313" key="8">
    <source>
        <dbReference type="Proteomes" id="UP000317593"/>
    </source>
</evidence>
<comment type="subcellular location">
    <subcellularLocation>
        <location evidence="1">Membrane</location>
        <topology evidence="1">Multi-pass membrane protein</topology>
    </subcellularLocation>
</comment>
<dbReference type="InterPro" id="IPR013130">
    <property type="entry name" value="Fe3_Rdtase_TM_dom"/>
</dbReference>
<feature type="transmembrane region" description="Helical" evidence="5">
    <location>
        <begin position="192"/>
        <end position="213"/>
    </location>
</feature>
<dbReference type="Proteomes" id="UP000317593">
    <property type="component" value="Unassembled WGS sequence"/>
</dbReference>
<protein>
    <submittedName>
        <fullName evidence="7">Sulfoxide reductase heme-binding subunit YedZ</fullName>
    </submittedName>
</protein>
<evidence type="ECO:0000256" key="4">
    <source>
        <dbReference type="ARBA" id="ARBA00023136"/>
    </source>
</evidence>
<name>A0A521AVX9_9BACT</name>
<evidence type="ECO:0000256" key="1">
    <source>
        <dbReference type="ARBA" id="ARBA00004141"/>
    </source>
</evidence>
<accession>A0A521AVX9</accession>
<keyword evidence="3 5" id="KW-1133">Transmembrane helix</keyword>
<evidence type="ECO:0000256" key="3">
    <source>
        <dbReference type="ARBA" id="ARBA00022989"/>
    </source>
</evidence>
<dbReference type="AlphaFoldDB" id="A0A521AVX9"/>
<dbReference type="Pfam" id="PF01794">
    <property type="entry name" value="Ferric_reduct"/>
    <property type="match status" value="1"/>
</dbReference>
<organism evidence="7 8">
    <name type="scientific">Fodinibius sediminis</name>
    <dbReference type="NCBI Taxonomy" id="1214077"/>
    <lineage>
        <taxon>Bacteria</taxon>
        <taxon>Pseudomonadati</taxon>
        <taxon>Balneolota</taxon>
        <taxon>Balneolia</taxon>
        <taxon>Balneolales</taxon>
        <taxon>Balneolaceae</taxon>
        <taxon>Fodinibius</taxon>
    </lineage>
</organism>
<evidence type="ECO:0000313" key="7">
    <source>
        <dbReference type="EMBL" id="SMO38944.1"/>
    </source>
</evidence>
<dbReference type="GO" id="GO:0016020">
    <property type="term" value="C:membrane"/>
    <property type="evidence" value="ECO:0007669"/>
    <property type="project" value="UniProtKB-SubCell"/>
</dbReference>
<proteinExistence type="predicted"/>
<evidence type="ECO:0000256" key="2">
    <source>
        <dbReference type="ARBA" id="ARBA00022692"/>
    </source>
</evidence>
<feature type="transmembrane region" description="Helical" evidence="5">
    <location>
        <begin position="168"/>
        <end position="186"/>
    </location>
</feature>
<evidence type="ECO:0000259" key="6">
    <source>
        <dbReference type="Pfam" id="PF01794"/>
    </source>
</evidence>
<keyword evidence="2 5" id="KW-0812">Transmembrane</keyword>
<sequence length="219" mass="25133">MVKPRKTQRLKTRLWKHHLALGIGSLLAVYLVNSMIQSDYAMYRWSMASGYVGLALLVITLILGPAKLLSGKRYPRSNDLRRDFGIWSAIIGLIHVVVGIQVHMGNPWLYFFLKDPFPQQLVLRGDLFGFANYTGLVAALILLFLLLLSNDLSMKKLGGKRWKNLQRWSYGIFLFVIAHSIAYQVIEERKMLYLIIFSLLALITVTLQLVGFFKWRSTN</sequence>
<feature type="transmembrane region" description="Helical" evidence="5">
    <location>
        <begin position="130"/>
        <end position="148"/>
    </location>
</feature>
<feature type="transmembrane region" description="Helical" evidence="5">
    <location>
        <begin position="84"/>
        <end position="110"/>
    </location>
</feature>
<keyword evidence="4 5" id="KW-0472">Membrane</keyword>
<gene>
    <name evidence="7" type="ORF">SAMN06265218_101423</name>
</gene>
<dbReference type="OrthoDB" id="120099at2"/>